<reference evidence="3 4" key="1">
    <citation type="journal article" date="2023" name="Nat. Commun.">
        <title>Origin of minicircular mitochondrial genomes in red algae.</title>
        <authorList>
            <person name="Lee Y."/>
            <person name="Cho C.H."/>
            <person name="Lee Y.M."/>
            <person name="Park S.I."/>
            <person name="Yang J.H."/>
            <person name="West J.A."/>
            <person name="Bhattacharya D."/>
            <person name="Yoon H.S."/>
        </authorList>
    </citation>
    <scope>NUCLEOTIDE SEQUENCE [LARGE SCALE GENOMIC DNA]</scope>
    <source>
        <strain evidence="3 4">CCMP1338</strain>
        <tissue evidence="3">Whole cell</tissue>
    </source>
</reference>
<name>A0AAV8UUM9_9RHOD</name>
<dbReference type="EMBL" id="JAMWBK010000005">
    <property type="protein sequence ID" value="KAJ8904967.1"/>
    <property type="molecule type" value="Genomic_DNA"/>
</dbReference>
<evidence type="ECO:0000256" key="2">
    <source>
        <dbReference type="SAM" id="Phobius"/>
    </source>
</evidence>
<feature type="compositionally biased region" description="Polar residues" evidence="1">
    <location>
        <begin position="208"/>
        <end position="217"/>
    </location>
</feature>
<keyword evidence="2" id="KW-0472">Membrane</keyword>
<evidence type="ECO:0000313" key="3">
    <source>
        <dbReference type="EMBL" id="KAJ8904967.1"/>
    </source>
</evidence>
<keyword evidence="2" id="KW-0812">Transmembrane</keyword>
<dbReference type="AlphaFoldDB" id="A0AAV8UUM9"/>
<evidence type="ECO:0000256" key="1">
    <source>
        <dbReference type="SAM" id="MobiDB-lite"/>
    </source>
</evidence>
<dbReference type="Proteomes" id="UP001157974">
    <property type="component" value="Unassembled WGS sequence"/>
</dbReference>
<keyword evidence="4" id="KW-1185">Reference proteome</keyword>
<feature type="transmembrane region" description="Helical" evidence="2">
    <location>
        <begin position="140"/>
        <end position="156"/>
    </location>
</feature>
<comment type="caution">
    <text evidence="3">The sequence shown here is derived from an EMBL/GenBank/DDBJ whole genome shotgun (WGS) entry which is preliminary data.</text>
</comment>
<dbReference type="PANTHER" id="PTHR34370:SF1">
    <property type="entry name" value="OS04G0600100 PROTEIN"/>
    <property type="match status" value="1"/>
</dbReference>
<organism evidence="3 4">
    <name type="scientific">Rhodosorus marinus</name>
    <dbReference type="NCBI Taxonomy" id="101924"/>
    <lineage>
        <taxon>Eukaryota</taxon>
        <taxon>Rhodophyta</taxon>
        <taxon>Stylonematophyceae</taxon>
        <taxon>Stylonematales</taxon>
        <taxon>Stylonemataceae</taxon>
        <taxon>Rhodosorus</taxon>
    </lineage>
</organism>
<feature type="region of interest" description="Disordered" evidence="1">
    <location>
        <begin position="194"/>
        <end position="217"/>
    </location>
</feature>
<protein>
    <recommendedName>
        <fullName evidence="5">DUF1279 domain-containing protein</fullName>
    </recommendedName>
</protein>
<evidence type="ECO:0008006" key="5">
    <source>
        <dbReference type="Google" id="ProtNLM"/>
    </source>
</evidence>
<gene>
    <name evidence="3" type="ORF">NDN08_001479</name>
</gene>
<dbReference type="PANTHER" id="PTHR34370">
    <property type="entry name" value="OS04G0600100 PROTEIN"/>
    <property type="match status" value="1"/>
</dbReference>
<sequence>MEGFVASSGVFGVGKAAGVVVCGRRGAVVWRRSRDCVRMMSSSSNGPSQEAVEEVVQVKEEGSNDKAEEAVGLVGKLKQALLQMGRWMGFVGTEDNKSIINKLRTYGIAAVIAYGMFDSISYSLSFLIAMKSYTASTGEALSWNTLPAILAIMYGINNFSRPFRIAGAALVAPTVDRVIVKPLKKFMSKLKQSLFGGGGGPASDESEQNGTVSEDSK</sequence>
<feature type="transmembrane region" description="Helical" evidence="2">
    <location>
        <begin position="106"/>
        <end position="128"/>
    </location>
</feature>
<keyword evidence="2" id="KW-1133">Transmembrane helix</keyword>
<proteinExistence type="predicted"/>
<accession>A0AAV8UUM9</accession>
<evidence type="ECO:0000313" key="4">
    <source>
        <dbReference type="Proteomes" id="UP001157974"/>
    </source>
</evidence>